<dbReference type="InterPro" id="IPR011047">
    <property type="entry name" value="Quinoprotein_ADH-like_sf"/>
</dbReference>
<dbReference type="OrthoDB" id="3327896at2"/>
<dbReference type="SUPFAM" id="SSF50998">
    <property type="entry name" value="Quinoprotein alcohol dehydrogenase-like"/>
    <property type="match status" value="1"/>
</dbReference>
<dbReference type="Proteomes" id="UP000331127">
    <property type="component" value="Unassembled WGS sequence"/>
</dbReference>
<evidence type="ECO:0008006" key="4">
    <source>
        <dbReference type="Google" id="ProtNLM"/>
    </source>
</evidence>
<proteinExistence type="predicted"/>
<sequence>MRRRDFLGICGGVALIGACGAPEAPRTTTTPGHLLYADTKSGLSVINTGTGRSLAAATIADTRWNHLYTLSGRQLLTLDSATGRELARTTPPEAKVVRTVSNSGRRVVLADPPPPNPYGAPGRPQTRLVIADPTGEWPAKTYTLKGNYEPDAFSNDDGFLFVVDYLPADAPEGYRVRMLNLSDGSVSPVLTRTKQVVPAGAEEIMRGNGRLGVPSPLGDRLYTLYTHQPDHLHTRDLVAGRSTGVHAFVHVLSLTEHWAYCLDLPEPFGHGPAEGHAITVSDSAVYVFDTASGRAVRAETPDLTNITEQTIPKSTGPAFAVSASDAVHLAAGAELFTVDRDTLSVRRAGPTPGTPRGLALGPAGTLWMGIPDAAVHLDAKTGRELARVAIPGLITLRHAQPAV</sequence>
<dbReference type="RefSeq" id="WP_155356401.1">
    <property type="nucleotide sequence ID" value="NZ_BAAAHL010000036.1"/>
</dbReference>
<evidence type="ECO:0000313" key="3">
    <source>
        <dbReference type="Proteomes" id="UP000331127"/>
    </source>
</evidence>
<evidence type="ECO:0000313" key="2">
    <source>
        <dbReference type="EMBL" id="GES11004.1"/>
    </source>
</evidence>
<dbReference type="PROSITE" id="PS51257">
    <property type="entry name" value="PROKAR_LIPOPROTEIN"/>
    <property type="match status" value="1"/>
</dbReference>
<protein>
    <recommendedName>
        <fullName evidence="4">Lipoprotein</fullName>
    </recommendedName>
</protein>
<comment type="caution">
    <text evidence="2">The sequence shown here is derived from an EMBL/GenBank/DDBJ whole genome shotgun (WGS) entry which is preliminary data.</text>
</comment>
<accession>A0A5M3WPX7</accession>
<dbReference type="EMBL" id="BLAE01000026">
    <property type="protein sequence ID" value="GES11004.1"/>
    <property type="molecule type" value="Genomic_DNA"/>
</dbReference>
<gene>
    <name evidence="2" type="ORF">Amac_046010</name>
</gene>
<name>A0A5M3WPX7_9ACTN</name>
<feature type="region of interest" description="Disordered" evidence="1">
    <location>
        <begin position="106"/>
        <end position="126"/>
    </location>
</feature>
<evidence type="ECO:0000256" key="1">
    <source>
        <dbReference type="SAM" id="MobiDB-lite"/>
    </source>
</evidence>
<organism evidence="2 3">
    <name type="scientific">Acrocarpospora macrocephala</name>
    <dbReference type="NCBI Taxonomy" id="150177"/>
    <lineage>
        <taxon>Bacteria</taxon>
        <taxon>Bacillati</taxon>
        <taxon>Actinomycetota</taxon>
        <taxon>Actinomycetes</taxon>
        <taxon>Streptosporangiales</taxon>
        <taxon>Streptosporangiaceae</taxon>
        <taxon>Acrocarpospora</taxon>
    </lineage>
</organism>
<keyword evidence="3" id="KW-1185">Reference proteome</keyword>
<reference evidence="2 3" key="1">
    <citation type="submission" date="2019-10" db="EMBL/GenBank/DDBJ databases">
        <title>Whole genome shotgun sequence of Acrocarpospora macrocephala NBRC 16266.</title>
        <authorList>
            <person name="Ichikawa N."/>
            <person name="Kimura A."/>
            <person name="Kitahashi Y."/>
            <person name="Komaki H."/>
            <person name="Oguchi A."/>
        </authorList>
    </citation>
    <scope>NUCLEOTIDE SEQUENCE [LARGE SCALE GENOMIC DNA]</scope>
    <source>
        <strain evidence="2 3">NBRC 16266</strain>
    </source>
</reference>
<dbReference type="AlphaFoldDB" id="A0A5M3WPX7"/>